<evidence type="ECO:0000313" key="2">
    <source>
        <dbReference type="EMBL" id="SCZ67207.1"/>
    </source>
</evidence>
<keyword evidence="1" id="KW-0472">Membrane</keyword>
<dbReference type="OrthoDB" id="5796679at2"/>
<dbReference type="EMBL" id="FMWD01000014">
    <property type="protein sequence ID" value="SCZ67207.1"/>
    <property type="molecule type" value="Genomic_DNA"/>
</dbReference>
<dbReference type="RefSeq" id="WP_092998981.1">
    <property type="nucleotide sequence ID" value="NZ_FMWD01000014.1"/>
</dbReference>
<accession>A0A1G5QZQ3</accession>
<dbReference type="STRING" id="415747.SAMN03097708_03096"/>
<organism evidence="2 3">
    <name type="scientific">Thiohalomonas denitrificans</name>
    <dbReference type="NCBI Taxonomy" id="415747"/>
    <lineage>
        <taxon>Bacteria</taxon>
        <taxon>Pseudomonadati</taxon>
        <taxon>Pseudomonadota</taxon>
        <taxon>Gammaproteobacteria</taxon>
        <taxon>Thiohalomonadales</taxon>
        <taxon>Thiohalomonadaceae</taxon>
        <taxon>Thiohalomonas</taxon>
    </lineage>
</organism>
<name>A0A1G5QZQ3_9GAMM</name>
<reference evidence="2 3" key="1">
    <citation type="submission" date="2016-10" db="EMBL/GenBank/DDBJ databases">
        <authorList>
            <person name="de Groot N.N."/>
        </authorList>
    </citation>
    <scope>NUCLEOTIDE SEQUENCE [LARGE SCALE GENOMIC DNA]</scope>
    <source>
        <strain evidence="2 3">HLD2</strain>
    </source>
</reference>
<dbReference type="Proteomes" id="UP000199648">
    <property type="component" value="Unassembled WGS sequence"/>
</dbReference>
<sequence length="107" mass="11934">MTSVIQLYEELSSAPDKTRARVIAEAFERMEERCPEVKDLATQSALTETELRLQKEIEIVRKEIVAMEGRLAKELEQARGSGLRWVFSLLAGQTVVIIAALFAIAGN</sequence>
<proteinExistence type="predicted"/>
<dbReference type="AlphaFoldDB" id="A0A1G5QZQ3"/>
<keyword evidence="3" id="KW-1185">Reference proteome</keyword>
<keyword evidence="1" id="KW-0812">Transmembrane</keyword>
<gene>
    <name evidence="2" type="ORF">SAMN03097708_03096</name>
</gene>
<evidence type="ECO:0000313" key="3">
    <source>
        <dbReference type="Proteomes" id="UP000199648"/>
    </source>
</evidence>
<feature type="transmembrane region" description="Helical" evidence="1">
    <location>
        <begin position="85"/>
        <end position="105"/>
    </location>
</feature>
<evidence type="ECO:0000256" key="1">
    <source>
        <dbReference type="SAM" id="Phobius"/>
    </source>
</evidence>
<protein>
    <recommendedName>
        <fullName evidence="4">DUF1640 domain-containing protein</fullName>
    </recommendedName>
</protein>
<keyword evidence="1" id="KW-1133">Transmembrane helix</keyword>
<evidence type="ECO:0008006" key="4">
    <source>
        <dbReference type="Google" id="ProtNLM"/>
    </source>
</evidence>